<evidence type="ECO:0000256" key="7">
    <source>
        <dbReference type="SAM" id="SignalP"/>
    </source>
</evidence>
<keyword evidence="5 6" id="KW-0408">Iron</keyword>
<reference evidence="9" key="1">
    <citation type="submission" date="2023-07" db="EMBL/GenBank/DDBJ databases">
        <title>Sorghum-associated microbial communities from plants grown in Nebraska, USA.</title>
        <authorList>
            <person name="Schachtman D."/>
        </authorList>
    </citation>
    <scope>NUCLEOTIDE SEQUENCE</scope>
    <source>
        <strain evidence="9">DS3315</strain>
    </source>
</reference>
<dbReference type="Gene3D" id="1.10.760.10">
    <property type="entry name" value="Cytochrome c-like domain"/>
    <property type="match status" value="1"/>
</dbReference>
<keyword evidence="3 6" id="KW-0479">Metal-binding</keyword>
<evidence type="ECO:0000313" key="10">
    <source>
        <dbReference type="Proteomes" id="UP001224845"/>
    </source>
</evidence>
<keyword evidence="2 6" id="KW-0349">Heme</keyword>
<name>A0AAW8EME1_VARPD</name>
<feature type="chain" id="PRO_5043835512" evidence="7">
    <location>
        <begin position="22"/>
        <end position="131"/>
    </location>
</feature>
<keyword evidence="4" id="KW-0249">Electron transport</keyword>
<evidence type="ECO:0000313" key="9">
    <source>
        <dbReference type="EMBL" id="MDP9973817.1"/>
    </source>
</evidence>
<evidence type="ECO:0000256" key="3">
    <source>
        <dbReference type="ARBA" id="ARBA00022723"/>
    </source>
</evidence>
<evidence type="ECO:0000256" key="2">
    <source>
        <dbReference type="ARBA" id="ARBA00022617"/>
    </source>
</evidence>
<dbReference type="EMBL" id="JAUSRV010000014">
    <property type="protein sequence ID" value="MDP9973817.1"/>
    <property type="molecule type" value="Genomic_DNA"/>
</dbReference>
<dbReference type="PRINTS" id="PR00604">
    <property type="entry name" value="CYTCHRMECIAB"/>
</dbReference>
<dbReference type="PANTHER" id="PTHR11961">
    <property type="entry name" value="CYTOCHROME C"/>
    <property type="match status" value="1"/>
</dbReference>
<evidence type="ECO:0000259" key="8">
    <source>
        <dbReference type="PROSITE" id="PS51007"/>
    </source>
</evidence>
<evidence type="ECO:0000256" key="5">
    <source>
        <dbReference type="ARBA" id="ARBA00023004"/>
    </source>
</evidence>
<feature type="signal peptide" evidence="7">
    <location>
        <begin position="1"/>
        <end position="21"/>
    </location>
</feature>
<evidence type="ECO:0000256" key="4">
    <source>
        <dbReference type="ARBA" id="ARBA00022982"/>
    </source>
</evidence>
<evidence type="ECO:0000256" key="6">
    <source>
        <dbReference type="PROSITE-ProRule" id="PRU00433"/>
    </source>
</evidence>
<gene>
    <name evidence="9" type="ORF">J2W39_005080</name>
</gene>
<keyword evidence="7" id="KW-0732">Signal</keyword>
<dbReference type="InterPro" id="IPR009056">
    <property type="entry name" value="Cyt_c-like_dom"/>
</dbReference>
<dbReference type="SUPFAM" id="SSF46626">
    <property type="entry name" value="Cytochrome c"/>
    <property type="match status" value="1"/>
</dbReference>
<proteinExistence type="predicted"/>
<dbReference type="InterPro" id="IPR036909">
    <property type="entry name" value="Cyt_c-like_dom_sf"/>
</dbReference>
<sequence length="131" mass="14000">MSSGRWLLAAAALAAAAHAWAVPDAVRGEQVYARCLACHALAVDRVGPRHCGLFGRLAGSVPGFTYSEAMKKSKIVWNDKTLDRFLAKPLAMVPGTAMTYDGVPDAAERADLIAYLKRANEALPCSGRARE</sequence>
<keyword evidence="1" id="KW-0813">Transport</keyword>
<organism evidence="9 10">
    <name type="scientific">Variovorax paradoxus</name>
    <dbReference type="NCBI Taxonomy" id="34073"/>
    <lineage>
        <taxon>Bacteria</taxon>
        <taxon>Pseudomonadati</taxon>
        <taxon>Pseudomonadota</taxon>
        <taxon>Betaproteobacteria</taxon>
        <taxon>Burkholderiales</taxon>
        <taxon>Comamonadaceae</taxon>
        <taxon>Variovorax</taxon>
    </lineage>
</organism>
<dbReference type="InterPro" id="IPR002327">
    <property type="entry name" value="Cyt_c_1A/1B"/>
</dbReference>
<dbReference type="Pfam" id="PF00034">
    <property type="entry name" value="Cytochrom_C"/>
    <property type="match status" value="1"/>
</dbReference>
<dbReference type="AlphaFoldDB" id="A0AAW8EME1"/>
<dbReference type="GO" id="GO:0020037">
    <property type="term" value="F:heme binding"/>
    <property type="evidence" value="ECO:0007669"/>
    <property type="project" value="InterPro"/>
</dbReference>
<protein>
    <submittedName>
        <fullName evidence="9">Cytochrome c</fullName>
    </submittedName>
</protein>
<evidence type="ECO:0000256" key="1">
    <source>
        <dbReference type="ARBA" id="ARBA00022448"/>
    </source>
</evidence>
<dbReference type="Proteomes" id="UP001224845">
    <property type="component" value="Unassembled WGS sequence"/>
</dbReference>
<dbReference type="GO" id="GO:0046872">
    <property type="term" value="F:metal ion binding"/>
    <property type="evidence" value="ECO:0007669"/>
    <property type="project" value="UniProtKB-KW"/>
</dbReference>
<dbReference type="RefSeq" id="WP_307596044.1">
    <property type="nucleotide sequence ID" value="NZ_JAUSRV010000014.1"/>
</dbReference>
<dbReference type="PROSITE" id="PS51007">
    <property type="entry name" value="CYTC"/>
    <property type="match status" value="1"/>
</dbReference>
<accession>A0AAW8EME1</accession>
<dbReference type="GO" id="GO:0009055">
    <property type="term" value="F:electron transfer activity"/>
    <property type="evidence" value="ECO:0007669"/>
    <property type="project" value="InterPro"/>
</dbReference>
<feature type="domain" description="Cytochrome c" evidence="8">
    <location>
        <begin position="23"/>
        <end position="120"/>
    </location>
</feature>
<comment type="caution">
    <text evidence="9">The sequence shown here is derived from an EMBL/GenBank/DDBJ whole genome shotgun (WGS) entry which is preliminary data.</text>
</comment>